<organism evidence="4 5">
    <name type="scientific">Defluviitoga tunisiensis</name>
    <dbReference type="NCBI Taxonomy" id="1006576"/>
    <lineage>
        <taxon>Bacteria</taxon>
        <taxon>Thermotogati</taxon>
        <taxon>Thermotogota</taxon>
        <taxon>Thermotogae</taxon>
        <taxon>Petrotogales</taxon>
        <taxon>Petrotogaceae</taxon>
        <taxon>Defluviitoga</taxon>
    </lineage>
</organism>
<keyword evidence="1" id="KW-0175">Coiled coil</keyword>
<evidence type="ECO:0000256" key="1">
    <source>
        <dbReference type="SAM" id="Coils"/>
    </source>
</evidence>
<evidence type="ECO:0000313" key="5">
    <source>
        <dbReference type="Proteomes" id="UP000032809"/>
    </source>
</evidence>
<dbReference type="STRING" id="1006576.DTL3_0821"/>
<feature type="domain" description="HD-GYP" evidence="3">
    <location>
        <begin position="606"/>
        <end position="804"/>
    </location>
</feature>
<keyword evidence="2" id="KW-0812">Transmembrane</keyword>
<feature type="coiled-coil region" evidence="1">
    <location>
        <begin position="386"/>
        <end position="445"/>
    </location>
</feature>
<feature type="transmembrane region" description="Helical" evidence="2">
    <location>
        <begin position="360"/>
        <end position="381"/>
    </location>
</feature>
<dbReference type="SUPFAM" id="SSF109604">
    <property type="entry name" value="HD-domain/PDEase-like"/>
    <property type="match status" value="1"/>
</dbReference>
<dbReference type="PANTHER" id="PTHR45228:SF8">
    <property type="entry name" value="TWO-COMPONENT RESPONSE REGULATOR-RELATED"/>
    <property type="match status" value="1"/>
</dbReference>
<dbReference type="KEGG" id="dtn:DTL3_0821"/>
<feature type="transmembrane region" description="Helical" evidence="2">
    <location>
        <begin position="27"/>
        <end position="45"/>
    </location>
</feature>
<evidence type="ECO:0000256" key="2">
    <source>
        <dbReference type="SAM" id="Phobius"/>
    </source>
</evidence>
<dbReference type="InterPro" id="IPR003607">
    <property type="entry name" value="HD/PDEase_dom"/>
</dbReference>
<gene>
    <name evidence="4" type="ORF">DTL3_0821</name>
</gene>
<dbReference type="GO" id="GO:0071111">
    <property type="term" value="F:cyclic-guanylate-specific phosphodiesterase activity"/>
    <property type="evidence" value="ECO:0007669"/>
    <property type="project" value="UniProtKB-EC"/>
</dbReference>
<keyword evidence="4" id="KW-0378">Hydrolase</keyword>
<dbReference type="PANTHER" id="PTHR45228">
    <property type="entry name" value="CYCLIC DI-GMP PHOSPHODIESTERASE TM_0186-RELATED"/>
    <property type="match status" value="1"/>
</dbReference>
<dbReference type="PROSITE" id="PS51832">
    <property type="entry name" value="HD_GYP"/>
    <property type="match status" value="1"/>
</dbReference>
<keyword evidence="5" id="KW-1185">Reference proteome</keyword>
<evidence type="ECO:0000259" key="3">
    <source>
        <dbReference type="PROSITE" id="PS51832"/>
    </source>
</evidence>
<dbReference type="SMART" id="SM00471">
    <property type="entry name" value="HDc"/>
    <property type="match status" value="1"/>
</dbReference>
<sequence>MVYELQNLIKTKKGVFRTKREVFIIKYSKIWMLILFCILISSTIFSQNSLLVLNSYNPGLSWSDEELNGLFSVLNNREDLEVYVEFLDSKRFGDDDSLEIFKDYLFKKLGNIQFKAVVAVDNDAFDFVLENYESFFKGLPIVFCGINYFQEYDLENKDFVSGIVEILDIKDTLSTALNLHKDTKHVYVVIDNYTKTSILVRQEMEKEVIPYFSDIDFIFLSDFLEEIHENLSNPLDDSIAIFLGFNRDKNGVFYSFDEIGDFINKYDQIPIYTTLSVYMDYNIVGGRITSAFEQGEKAGEIVLNILSGTNIANLPRFYRLENKYIFNYPQLKKFKISLNALPAGSIIKNEPISFYEKYPILFWIGIVSIIFLIVINIIIYSKNKKVTALLKQLRESELDLQNYSEELAAANEQLISSNEQLIAQNEELRESYENIETLRKKIDNLLMIISEIGNEEVPVDIFFHEFLQILIAEVPEADYGSVSLIEGDEWRFLAAIGHDVTGLNNLSLKREHAFFTEEVRVVENIKALNNERMPQDIINKIERYSKPTKSTIIKVIKIDEKRYLDITLDIAEGSNKVFSQESVEFFDNFINLAKIFLLNRLKAEQIRNAYIDFANNLALIAESHDENSYMHIFRVSELSAFLAKKYGLPDEEVEKIRIFSPLHDVGKLLISPDILNKEGQLSPEEWEEIKKHPLYAENLLTGDYFETARKIALYHHEHYDGSGYPFGLKDGEIPIEAQIVGLVDIYDALRSKRSYKDSFSHEQSLEILFKGDARTKPEHFNPKLLEIFKIYEKEIKEIYESFENDEKWEGRYRWLKKI</sequence>
<dbReference type="InterPro" id="IPR052020">
    <property type="entry name" value="Cyclic_di-GMP/3'3'-cGAMP_PDE"/>
</dbReference>
<proteinExistence type="predicted"/>
<dbReference type="AlphaFoldDB" id="A0A0C7P1J2"/>
<protein>
    <submittedName>
        <fullName evidence="4">C-di-GMP phosphodiesterase class II (HD-GYP domain)</fullName>
        <ecNumber evidence="4">3.1.4.52</ecNumber>
    </submittedName>
</protein>
<dbReference type="Pfam" id="PF13487">
    <property type="entry name" value="HD_5"/>
    <property type="match status" value="1"/>
</dbReference>
<dbReference type="Proteomes" id="UP000032809">
    <property type="component" value="Chromosome I"/>
</dbReference>
<dbReference type="EC" id="3.1.4.52" evidence="4"/>
<reference evidence="5" key="1">
    <citation type="submission" date="2014-11" db="EMBL/GenBank/DDBJ databases">
        <authorList>
            <person name="Wibberg D."/>
        </authorList>
    </citation>
    <scope>NUCLEOTIDE SEQUENCE [LARGE SCALE GENOMIC DNA]</scope>
    <source>
        <strain evidence="5">L3</strain>
    </source>
</reference>
<evidence type="ECO:0000313" key="4">
    <source>
        <dbReference type="EMBL" id="CEP78130.1"/>
    </source>
</evidence>
<dbReference type="EMBL" id="LN824141">
    <property type="protein sequence ID" value="CEP78130.1"/>
    <property type="molecule type" value="Genomic_DNA"/>
</dbReference>
<keyword evidence="2" id="KW-1133">Transmembrane helix</keyword>
<dbReference type="CDD" id="cd00077">
    <property type="entry name" value="HDc"/>
    <property type="match status" value="1"/>
</dbReference>
<dbReference type="PATRIC" id="fig|1006576.9.peg.810"/>
<name>A0A0C7P1J2_DEFTU</name>
<accession>A0A0C7P1J2</accession>
<dbReference type="Gene3D" id="1.10.3210.10">
    <property type="entry name" value="Hypothetical protein af1432"/>
    <property type="match status" value="1"/>
</dbReference>
<dbReference type="InterPro" id="IPR037522">
    <property type="entry name" value="HD_GYP_dom"/>
</dbReference>
<keyword evidence="2" id="KW-0472">Membrane</keyword>
<dbReference type="Gene3D" id="3.40.50.2300">
    <property type="match status" value="2"/>
</dbReference>
<dbReference type="HOGENOM" id="CLU_401617_0_0_0"/>